<evidence type="ECO:0000313" key="3">
    <source>
        <dbReference type="EMBL" id="KAK1750853.1"/>
    </source>
</evidence>
<evidence type="ECO:0000256" key="1">
    <source>
        <dbReference type="SAM" id="MobiDB-lite"/>
    </source>
</evidence>
<organism evidence="3 4">
    <name type="scientific">Echria macrotheca</name>
    <dbReference type="NCBI Taxonomy" id="438768"/>
    <lineage>
        <taxon>Eukaryota</taxon>
        <taxon>Fungi</taxon>
        <taxon>Dikarya</taxon>
        <taxon>Ascomycota</taxon>
        <taxon>Pezizomycotina</taxon>
        <taxon>Sordariomycetes</taxon>
        <taxon>Sordariomycetidae</taxon>
        <taxon>Sordariales</taxon>
        <taxon>Schizotheciaceae</taxon>
        <taxon>Echria</taxon>
    </lineage>
</organism>
<protein>
    <recommendedName>
        <fullName evidence="5">Secreted protein</fullName>
    </recommendedName>
</protein>
<keyword evidence="2" id="KW-0732">Signal</keyword>
<sequence>MVLSTFIRAAGAVICIQPALASVQHELLCKSPGFWIMVVALQPVQNALKCQPVEGCVCAPLETASRPTVLDNCERERESHCAARSSHPQPGPQPLLRLAVHLILPCPSFAPTSLPSSFCLSGLCWCLSTDTTISSFSIHRSQSATTRDSRHPSTSGCLFPKGTRTARFGRD</sequence>
<evidence type="ECO:0008006" key="5">
    <source>
        <dbReference type="Google" id="ProtNLM"/>
    </source>
</evidence>
<keyword evidence="4" id="KW-1185">Reference proteome</keyword>
<reference evidence="3" key="1">
    <citation type="submission" date="2023-06" db="EMBL/GenBank/DDBJ databases">
        <title>Genome-scale phylogeny and comparative genomics of the fungal order Sordariales.</title>
        <authorList>
            <consortium name="Lawrence Berkeley National Laboratory"/>
            <person name="Hensen N."/>
            <person name="Bonometti L."/>
            <person name="Westerberg I."/>
            <person name="Brannstrom I.O."/>
            <person name="Guillou S."/>
            <person name="Cros-Aarteil S."/>
            <person name="Calhoun S."/>
            <person name="Haridas S."/>
            <person name="Kuo A."/>
            <person name="Mondo S."/>
            <person name="Pangilinan J."/>
            <person name="Riley R."/>
            <person name="Labutti K."/>
            <person name="Andreopoulos B."/>
            <person name="Lipzen A."/>
            <person name="Chen C."/>
            <person name="Yanf M."/>
            <person name="Daum C."/>
            <person name="Ng V."/>
            <person name="Clum A."/>
            <person name="Steindorff A."/>
            <person name="Ohm R."/>
            <person name="Martin F."/>
            <person name="Silar P."/>
            <person name="Natvig D."/>
            <person name="Lalanne C."/>
            <person name="Gautier V."/>
            <person name="Ament-Velasquez S.L."/>
            <person name="Kruys A."/>
            <person name="Hutchinson M.I."/>
            <person name="Powell A.J."/>
            <person name="Barry K."/>
            <person name="Miller A.N."/>
            <person name="Grigoriev I.V."/>
            <person name="Debuchy R."/>
            <person name="Gladieux P."/>
            <person name="Thoren M.H."/>
            <person name="Johannesson H."/>
        </authorList>
    </citation>
    <scope>NUCLEOTIDE SEQUENCE</scope>
    <source>
        <strain evidence="3">PSN4</strain>
    </source>
</reference>
<feature type="compositionally biased region" description="Polar residues" evidence="1">
    <location>
        <begin position="142"/>
        <end position="156"/>
    </location>
</feature>
<accession>A0AAJ0F4Z6</accession>
<feature type="region of interest" description="Disordered" evidence="1">
    <location>
        <begin position="142"/>
        <end position="171"/>
    </location>
</feature>
<dbReference type="EMBL" id="MU839844">
    <property type="protein sequence ID" value="KAK1750853.1"/>
    <property type="molecule type" value="Genomic_DNA"/>
</dbReference>
<dbReference type="AlphaFoldDB" id="A0AAJ0F4Z6"/>
<evidence type="ECO:0000256" key="2">
    <source>
        <dbReference type="SAM" id="SignalP"/>
    </source>
</evidence>
<name>A0AAJ0F4Z6_9PEZI</name>
<evidence type="ECO:0000313" key="4">
    <source>
        <dbReference type="Proteomes" id="UP001239445"/>
    </source>
</evidence>
<gene>
    <name evidence="3" type="ORF">QBC47DRAFT_88228</name>
</gene>
<comment type="caution">
    <text evidence="3">The sequence shown here is derived from an EMBL/GenBank/DDBJ whole genome shotgun (WGS) entry which is preliminary data.</text>
</comment>
<proteinExistence type="predicted"/>
<feature type="signal peptide" evidence="2">
    <location>
        <begin position="1"/>
        <end position="21"/>
    </location>
</feature>
<feature type="chain" id="PRO_5042560731" description="Secreted protein" evidence="2">
    <location>
        <begin position="22"/>
        <end position="171"/>
    </location>
</feature>
<dbReference type="Proteomes" id="UP001239445">
    <property type="component" value="Unassembled WGS sequence"/>
</dbReference>